<dbReference type="InterPro" id="IPR011032">
    <property type="entry name" value="GroES-like_sf"/>
</dbReference>
<evidence type="ECO:0000256" key="3">
    <source>
        <dbReference type="ARBA" id="ARBA00022516"/>
    </source>
</evidence>
<sequence>MNGNGSQPDGGAVDLYKVLGVGRTATSIEIKRAYRTLLTTAHPDRGGSEEHFSSIKLAYGVLSDSKKRDVYNATGRITRTAEEEFLEGFGGGTYGKAVAKAAEEKENLSVQLALRAEPKGADSHSSGFEAWMRSRGGSATQVITAESMADQYGVTMGTYEPVALPRVNASVARCNGPGLPTEHVAVESEALPPALEWGQVLVHMQAVPMNPGDLAQCRLGGATGEEHQAPPFVPGQDGVGVVVKACASPSVGEGAALAEGDLVMPLRPNMGTWRSLAVWKARNLLRLPPDALPVEHAALSVQLCTAYCLLEQAHGLQAGDAVIFNAANSVVGQALLQLGSALRLRCLAVVREHSPEALEVTRERLVALGATLVLSDVRSLQAQLQQAAPLAALPRLALDAVGGAAAAGLAEALADGGSMVVRFCIICVLSSHPPELPWQAWVHHGQQVRGFNLRKWVGANRKRVPAVLASLGKLVAAGKLQIAMTEYLLATEFDEALEHAIDEGARTKVLLRTGDAGPL</sequence>
<dbReference type="Pfam" id="PF08240">
    <property type="entry name" value="ADH_N"/>
    <property type="match status" value="1"/>
</dbReference>
<dbReference type="SUPFAM" id="SSF50129">
    <property type="entry name" value="GroES-like"/>
    <property type="match status" value="1"/>
</dbReference>
<dbReference type="GO" id="GO:0005739">
    <property type="term" value="C:mitochondrion"/>
    <property type="evidence" value="ECO:0007669"/>
    <property type="project" value="UniProtKB-SubCell"/>
</dbReference>
<evidence type="ECO:0000256" key="11">
    <source>
        <dbReference type="ARBA" id="ARBA00038963"/>
    </source>
</evidence>
<dbReference type="AlphaFoldDB" id="A0AAW1RS74"/>
<dbReference type="Proteomes" id="UP001445335">
    <property type="component" value="Unassembled WGS sequence"/>
</dbReference>
<dbReference type="PRINTS" id="PR00625">
    <property type="entry name" value="JDOMAIN"/>
</dbReference>
<comment type="similarity">
    <text evidence="2">Belongs to the zinc-containing alcohol dehydrogenase family. Quinone oxidoreductase subfamily.</text>
</comment>
<dbReference type="InterPro" id="IPR001623">
    <property type="entry name" value="DnaJ_domain"/>
</dbReference>
<dbReference type="EC" id="1.3.1.104" evidence="11"/>
<dbReference type="SUPFAM" id="SSF46565">
    <property type="entry name" value="Chaperone J-domain"/>
    <property type="match status" value="1"/>
</dbReference>
<keyword evidence="8" id="KW-0443">Lipid metabolism</keyword>
<dbReference type="SMART" id="SM00271">
    <property type="entry name" value="DnaJ"/>
    <property type="match status" value="1"/>
</dbReference>
<dbReference type="Pfam" id="PF00226">
    <property type="entry name" value="DnaJ"/>
    <property type="match status" value="1"/>
</dbReference>
<evidence type="ECO:0000256" key="1">
    <source>
        <dbReference type="ARBA" id="ARBA00004173"/>
    </source>
</evidence>
<dbReference type="EMBL" id="JALJOU010000025">
    <property type="protein sequence ID" value="KAK9836271.1"/>
    <property type="molecule type" value="Genomic_DNA"/>
</dbReference>
<comment type="catalytic activity">
    <reaction evidence="12">
        <text>a 2,3-saturated acyl-[ACP] + NADP(+) = a (2E)-enoyl-[ACP] + NADPH + H(+)</text>
        <dbReference type="Rhea" id="RHEA:22564"/>
        <dbReference type="Rhea" id="RHEA-COMP:9925"/>
        <dbReference type="Rhea" id="RHEA-COMP:9926"/>
        <dbReference type="ChEBI" id="CHEBI:15378"/>
        <dbReference type="ChEBI" id="CHEBI:57783"/>
        <dbReference type="ChEBI" id="CHEBI:58349"/>
        <dbReference type="ChEBI" id="CHEBI:78784"/>
        <dbReference type="ChEBI" id="CHEBI:78785"/>
        <dbReference type="EC" id="1.3.1.104"/>
    </reaction>
</comment>
<name>A0AAW1RS74_9CHLO</name>
<dbReference type="InterPro" id="IPR051034">
    <property type="entry name" value="Mito_Enoyl-ACP_Reductase"/>
</dbReference>
<keyword evidence="6" id="KW-0809">Transit peptide</keyword>
<dbReference type="CDD" id="cd08290">
    <property type="entry name" value="ETR"/>
    <property type="match status" value="1"/>
</dbReference>
<dbReference type="SMART" id="SM00829">
    <property type="entry name" value="PKS_ER"/>
    <property type="match status" value="1"/>
</dbReference>
<dbReference type="CDD" id="cd06257">
    <property type="entry name" value="DnaJ"/>
    <property type="match status" value="1"/>
</dbReference>
<dbReference type="Gene3D" id="3.40.50.720">
    <property type="entry name" value="NAD(P)-binding Rossmann-like Domain"/>
    <property type="match status" value="1"/>
</dbReference>
<evidence type="ECO:0000256" key="2">
    <source>
        <dbReference type="ARBA" id="ARBA00010371"/>
    </source>
</evidence>
<keyword evidence="3" id="KW-0444">Lipid biosynthesis</keyword>
<evidence type="ECO:0000256" key="7">
    <source>
        <dbReference type="ARBA" id="ARBA00023002"/>
    </source>
</evidence>
<comment type="caution">
    <text evidence="14">The sequence shown here is derived from an EMBL/GenBank/DDBJ whole genome shotgun (WGS) entry which is preliminary data.</text>
</comment>
<dbReference type="InterPro" id="IPR036869">
    <property type="entry name" value="J_dom_sf"/>
</dbReference>
<dbReference type="Gene3D" id="1.10.287.110">
    <property type="entry name" value="DnaJ domain"/>
    <property type="match status" value="1"/>
</dbReference>
<keyword evidence="9" id="KW-0496">Mitochondrion</keyword>
<evidence type="ECO:0000256" key="5">
    <source>
        <dbReference type="ARBA" id="ARBA00022857"/>
    </source>
</evidence>
<comment type="subcellular location">
    <subcellularLocation>
        <location evidence="1">Mitochondrion</location>
    </subcellularLocation>
</comment>
<evidence type="ECO:0000259" key="13">
    <source>
        <dbReference type="PROSITE" id="PS50076"/>
    </source>
</evidence>
<protein>
    <recommendedName>
        <fullName evidence="11">enoyl-[acyl-carrier-protein] reductase</fullName>
        <ecNumber evidence="11">1.3.1.104</ecNumber>
    </recommendedName>
</protein>
<feature type="domain" description="J" evidence="13">
    <location>
        <begin position="14"/>
        <end position="75"/>
    </location>
</feature>
<evidence type="ECO:0000256" key="4">
    <source>
        <dbReference type="ARBA" id="ARBA00022832"/>
    </source>
</evidence>
<reference evidence="14 15" key="1">
    <citation type="journal article" date="2024" name="Nat. Commun.">
        <title>Phylogenomics reveals the evolutionary origins of lichenization in chlorophyte algae.</title>
        <authorList>
            <person name="Puginier C."/>
            <person name="Libourel C."/>
            <person name="Otte J."/>
            <person name="Skaloud P."/>
            <person name="Haon M."/>
            <person name="Grisel S."/>
            <person name="Petersen M."/>
            <person name="Berrin J.G."/>
            <person name="Delaux P.M."/>
            <person name="Dal Grande F."/>
            <person name="Keller J."/>
        </authorList>
    </citation>
    <scope>NUCLEOTIDE SEQUENCE [LARGE SCALE GENOMIC DNA]</scope>
    <source>
        <strain evidence="14 15">SAG 245.80</strain>
    </source>
</reference>
<accession>A0AAW1RS74</accession>
<dbReference type="PANTHER" id="PTHR43981">
    <property type="entry name" value="ENOYL-[ACYL-CARRIER-PROTEIN] REDUCTASE, MITOCHONDRIAL"/>
    <property type="match status" value="1"/>
</dbReference>
<keyword evidence="15" id="KW-1185">Reference proteome</keyword>
<evidence type="ECO:0000313" key="14">
    <source>
        <dbReference type="EMBL" id="KAK9836271.1"/>
    </source>
</evidence>
<keyword evidence="10" id="KW-0275">Fatty acid biosynthesis</keyword>
<evidence type="ECO:0000256" key="10">
    <source>
        <dbReference type="ARBA" id="ARBA00023160"/>
    </source>
</evidence>
<organism evidence="14 15">
    <name type="scientific">Elliptochloris bilobata</name>
    <dbReference type="NCBI Taxonomy" id="381761"/>
    <lineage>
        <taxon>Eukaryota</taxon>
        <taxon>Viridiplantae</taxon>
        <taxon>Chlorophyta</taxon>
        <taxon>core chlorophytes</taxon>
        <taxon>Trebouxiophyceae</taxon>
        <taxon>Trebouxiophyceae incertae sedis</taxon>
        <taxon>Elliptochloris clade</taxon>
        <taxon>Elliptochloris</taxon>
    </lineage>
</organism>
<dbReference type="Gene3D" id="3.90.180.10">
    <property type="entry name" value="Medium-chain alcohol dehydrogenases, catalytic domain"/>
    <property type="match status" value="1"/>
</dbReference>
<proteinExistence type="inferred from homology"/>
<gene>
    <name evidence="14" type="ORF">WJX81_001311</name>
</gene>
<dbReference type="InterPro" id="IPR020843">
    <property type="entry name" value="ER"/>
</dbReference>
<dbReference type="SUPFAM" id="SSF51735">
    <property type="entry name" value="NAD(P)-binding Rossmann-fold domains"/>
    <property type="match status" value="1"/>
</dbReference>
<dbReference type="PROSITE" id="PS50076">
    <property type="entry name" value="DNAJ_2"/>
    <property type="match status" value="1"/>
</dbReference>
<keyword evidence="7" id="KW-0560">Oxidoreductase</keyword>
<dbReference type="InterPro" id="IPR013154">
    <property type="entry name" value="ADH-like_N"/>
</dbReference>
<evidence type="ECO:0000256" key="8">
    <source>
        <dbReference type="ARBA" id="ARBA00023098"/>
    </source>
</evidence>
<dbReference type="PANTHER" id="PTHR43981:SF2">
    <property type="entry name" value="ENOYL-[ACYL-CARRIER-PROTEIN] REDUCTASE, MITOCHONDRIAL"/>
    <property type="match status" value="1"/>
</dbReference>
<dbReference type="GO" id="GO:0141148">
    <property type="term" value="F:enoyl-[acyl-carrier-protein] reductase (NADPH) activity"/>
    <property type="evidence" value="ECO:0007669"/>
    <property type="project" value="UniProtKB-EC"/>
</dbReference>
<keyword evidence="5" id="KW-0521">NADP</keyword>
<evidence type="ECO:0000256" key="12">
    <source>
        <dbReference type="ARBA" id="ARBA00048843"/>
    </source>
</evidence>
<evidence type="ECO:0000256" key="6">
    <source>
        <dbReference type="ARBA" id="ARBA00022946"/>
    </source>
</evidence>
<dbReference type="InterPro" id="IPR036291">
    <property type="entry name" value="NAD(P)-bd_dom_sf"/>
</dbReference>
<keyword evidence="4" id="KW-0276">Fatty acid metabolism</keyword>
<evidence type="ECO:0000313" key="15">
    <source>
        <dbReference type="Proteomes" id="UP001445335"/>
    </source>
</evidence>
<dbReference type="GO" id="GO:0006633">
    <property type="term" value="P:fatty acid biosynthetic process"/>
    <property type="evidence" value="ECO:0007669"/>
    <property type="project" value="UniProtKB-KW"/>
</dbReference>
<evidence type="ECO:0000256" key="9">
    <source>
        <dbReference type="ARBA" id="ARBA00023128"/>
    </source>
</evidence>